<gene>
    <name evidence="2" type="ORF">GLOIN_2v1467703</name>
</gene>
<dbReference type="InterPro" id="IPR001245">
    <property type="entry name" value="Ser-Thr/Tyr_kinase_cat_dom"/>
</dbReference>
<sequence length="195" mass="22570">MQYANGGDLQNYLKENFEKLTWDNKKKLAFQIAEGLNYLHNENILHRDLHSKNIVIHDDNAKITDFGISKIQDNTTTFIGTIGVASYIEPKRLSDPNYKYTKPSDIYSFGVLMWEISSGEPPFKDCDNKTVAISVISGIRETPVPDTPKEYENLYKNCWRQEPEQRPDIKEVLNEFKKMIVGIKLRKGICNVFIY</sequence>
<dbReference type="VEuPathDB" id="FungiDB:RhiirFUN_011190"/>
<proteinExistence type="predicted"/>
<dbReference type="SUPFAM" id="SSF56112">
    <property type="entry name" value="Protein kinase-like (PK-like)"/>
    <property type="match status" value="1"/>
</dbReference>
<name>A0A2P4P0X5_RHIID</name>
<dbReference type="AlphaFoldDB" id="A0A2P4P0X5"/>
<dbReference type="PANTHER" id="PTHR44329">
    <property type="entry name" value="SERINE/THREONINE-PROTEIN KINASE TNNI3K-RELATED"/>
    <property type="match status" value="1"/>
</dbReference>
<dbReference type="Pfam" id="PF07714">
    <property type="entry name" value="PK_Tyr_Ser-Thr"/>
    <property type="match status" value="1"/>
</dbReference>
<dbReference type="EMBL" id="AUPC02000479">
    <property type="protein sequence ID" value="POG59040.1"/>
    <property type="molecule type" value="Genomic_DNA"/>
</dbReference>
<reference evidence="2 3" key="2">
    <citation type="journal article" date="2018" name="New Phytol.">
        <title>High intraspecific genome diversity in the model arbuscular mycorrhizal symbiont Rhizophagus irregularis.</title>
        <authorList>
            <person name="Chen E.C.H."/>
            <person name="Morin E."/>
            <person name="Beaudet D."/>
            <person name="Noel J."/>
            <person name="Yildirir G."/>
            <person name="Ndikumana S."/>
            <person name="Charron P."/>
            <person name="St-Onge C."/>
            <person name="Giorgi J."/>
            <person name="Kruger M."/>
            <person name="Marton T."/>
            <person name="Ropars J."/>
            <person name="Grigoriev I.V."/>
            <person name="Hainaut M."/>
            <person name="Henrissat B."/>
            <person name="Roux C."/>
            <person name="Martin F."/>
            <person name="Corradi N."/>
        </authorList>
    </citation>
    <scope>NUCLEOTIDE SEQUENCE [LARGE SCALE GENOMIC DNA]</scope>
    <source>
        <strain evidence="2 3">DAOM 197198</strain>
    </source>
</reference>
<organism evidence="2 3">
    <name type="scientific">Rhizophagus irregularis (strain DAOM 181602 / DAOM 197198 / MUCL 43194)</name>
    <name type="common">Arbuscular mycorrhizal fungus</name>
    <name type="synonym">Glomus intraradices</name>
    <dbReference type="NCBI Taxonomy" id="747089"/>
    <lineage>
        <taxon>Eukaryota</taxon>
        <taxon>Fungi</taxon>
        <taxon>Fungi incertae sedis</taxon>
        <taxon>Mucoromycota</taxon>
        <taxon>Glomeromycotina</taxon>
        <taxon>Glomeromycetes</taxon>
        <taxon>Glomerales</taxon>
        <taxon>Glomeraceae</taxon>
        <taxon>Rhizophagus</taxon>
    </lineage>
</organism>
<dbReference type="InterPro" id="IPR051681">
    <property type="entry name" value="Ser/Thr_Kinases-Pseudokinases"/>
</dbReference>
<reference evidence="2 3" key="1">
    <citation type="journal article" date="2013" name="Proc. Natl. Acad. Sci. U.S.A.">
        <title>Genome of an arbuscular mycorrhizal fungus provides insight into the oldest plant symbiosis.</title>
        <authorList>
            <person name="Tisserant E."/>
            <person name="Malbreil M."/>
            <person name="Kuo A."/>
            <person name="Kohler A."/>
            <person name="Symeonidi A."/>
            <person name="Balestrini R."/>
            <person name="Charron P."/>
            <person name="Duensing N."/>
            <person name="Frei Dit Frey N."/>
            <person name="Gianinazzi-Pearson V."/>
            <person name="Gilbert L.B."/>
            <person name="Handa Y."/>
            <person name="Herr J.R."/>
            <person name="Hijri M."/>
            <person name="Koul R."/>
            <person name="Kawaguchi M."/>
            <person name="Krajinski F."/>
            <person name="Lammers P.J."/>
            <person name="Masclaux F.G."/>
            <person name="Murat C."/>
            <person name="Morin E."/>
            <person name="Ndikumana S."/>
            <person name="Pagni M."/>
            <person name="Petitpierre D."/>
            <person name="Requena N."/>
            <person name="Rosikiewicz P."/>
            <person name="Riley R."/>
            <person name="Saito K."/>
            <person name="San Clemente H."/>
            <person name="Shapiro H."/>
            <person name="van Tuinen D."/>
            <person name="Becard G."/>
            <person name="Bonfante P."/>
            <person name="Paszkowski U."/>
            <person name="Shachar-Hill Y.Y."/>
            <person name="Tuskan G.A."/>
            <person name="Young P.W."/>
            <person name="Sanders I.R."/>
            <person name="Henrissat B."/>
            <person name="Rensing S.A."/>
            <person name="Grigoriev I.V."/>
            <person name="Corradi N."/>
            <person name="Roux C."/>
            <person name="Martin F."/>
        </authorList>
    </citation>
    <scope>NUCLEOTIDE SEQUENCE [LARGE SCALE GENOMIC DNA]</scope>
    <source>
        <strain evidence="2 3">DAOM 197198</strain>
    </source>
</reference>
<dbReference type="PROSITE" id="PS50011">
    <property type="entry name" value="PROTEIN_KINASE_DOM"/>
    <property type="match status" value="1"/>
</dbReference>
<dbReference type="Proteomes" id="UP000018888">
    <property type="component" value="Unassembled WGS sequence"/>
</dbReference>
<feature type="domain" description="Protein kinase" evidence="1">
    <location>
        <begin position="1"/>
        <end position="180"/>
    </location>
</feature>
<keyword evidence="3" id="KW-1185">Reference proteome</keyword>
<dbReference type="GO" id="GO:0004674">
    <property type="term" value="F:protein serine/threonine kinase activity"/>
    <property type="evidence" value="ECO:0007669"/>
    <property type="project" value="TreeGrafter"/>
</dbReference>
<dbReference type="GO" id="GO:0005524">
    <property type="term" value="F:ATP binding"/>
    <property type="evidence" value="ECO:0007669"/>
    <property type="project" value="InterPro"/>
</dbReference>
<evidence type="ECO:0000259" key="1">
    <source>
        <dbReference type="PROSITE" id="PS50011"/>
    </source>
</evidence>
<dbReference type="PRINTS" id="PR00109">
    <property type="entry name" value="TYRKINASE"/>
</dbReference>
<dbReference type="InterPro" id="IPR011009">
    <property type="entry name" value="Kinase-like_dom_sf"/>
</dbReference>
<dbReference type="Gene3D" id="1.10.510.10">
    <property type="entry name" value="Transferase(Phosphotransferase) domain 1"/>
    <property type="match status" value="1"/>
</dbReference>
<protein>
    <submittedName>
        <fullName evidence="2">Kinase-like domain-containing protein</fullName>
    </submittedName>
</protein>
<comment type="caution">
    <text evidence="2">The sequence shown here is derived from an EMBL/GenBank/DDBJ whole genome shotgun (WGS) entry which is preliminary data.</text>
</comment>
<dbReference type="InterPro" id="IPR000719">
    <property type="entry name" value="Prot_kinase_dom"/>
</dbReference>
<evidence type="ECO:0000313" key="3">
    <source>
        <dbReference type="Proteomes" id="UP000018888"/>
    </source>
</evidence>
<evidence type="ECO:0000313" key="2">
    <source>
        <dbReference type="EMBL" id="POG59040.1"/>
    </source>
</evidence>
<dbReference type="PANTHER" id="PTHR44329:SF293">
    <property type="entry name" value="MITOGEN-ACTIVATED PROTEIN KINASE KINASE KINASE"/>
    <property type="match status" value="1"/>
</dbReference>
<accession>A0A2P4P0X5</accession>